<accession>K3WEY3</accession>
<keyword evidence="9 10" id="KW-0472">Membrane</keyword>
<dbReference type="HOGENOM" id="CLU_048643_2_0_1"/>
<feature type="transmembrane region" description="Helical" evidence="10">
    <location>
        <begin position="21"/>
        <end position="39"/>
    </location>
</feature>
<dbReference type="GO" id="GO:0005886">
    <property type="term" value="C:plasma membrane"/>
    <property type="evidence" value="ECO:0007669"/>
    <property type="project" value="UniProtKB-SubCell"/>
</dbReference>
<evidence type="ECO:0000256" key="2">
    <source>
        <dbReference type="ARBA" id="ARBA00007809"/>
    </source>
</evidence>
<evidence type="ECO:0000256" key="4">
    <source>
        <dbReference type="ARBA" id="ARBA00022475"/>
    </source>
</evidence>
<sequence length="227" mass="24394">MFLSPAPTVYRIHKTKVIGEVSVIPLVSLLANTHSWVVYGLLSGSLFPIFTAAAIGEIAALVFIAVYVIHTTDKAYALKAAGFAATFAVIFTTYAVLGRFGVTNQSHSQVADWAGYIAIVVSLVLNASPFETVVKVIKTKSSSSIPIWLSAAGVVSNALWVVYGFIDDDMIVAIPNACWTIFGVVQVALYVAYSPKKSPARDTKTALTPLDNSSEFKIVISPTYLRQ</sequence>
<evidence type="ECO:0000256" key="5">
    <source>
        <dbReference type="ARBA" id="ARBA00022597"/>
    </source>
</evidence>
<dbReference type="GO" id="GO:0051119">
    <property type="term" value="F:sugar transmembrane transporter activity"/>
    <property type="evidence" value="ECO:0007669"/>
    <property type="project" value="InterPro"/>
</dbReference>
<evidence type="ECO:0000313" key="12">
    <source>
        <dbReference type="Proteomes" id="UP000019132"/>
    </source>
</evidence>
<comment type="similarity">
    <text evidence="2">Belongs to the SWEET sugar transporter family.</text>
</comment>
<reference evidence="12" key="1">
    <citation type="journal article" date="2010" name="Genome Biol.">
        <title>Genome sequence of the necrotrophic plant pathogen Pythium ultimum reveals original pathogenicity mechanisms and effector repertoire.</title>
        <authorList>
            <person name="Levesque C.A."/>
            <person name="Brouwer H."/>
            <person name="Cano L."/>
            <person name="Hamilton J.P."/>
            <person name="Holt C."/>
            <person name="Huitema E."/>
            <person name="Raffaele S."/>
            <person name="Robideau G.P."/>
            <person name="Thines M."/>
            <person name="Win J."/>
            <person name="Zerillo M.M."/>
            <person name="Beakes G.W."/>
            <person name="Boore J.L."/>
            <person name="Busam D."/>
            <person name="Dumas B."/>
            <person name="Ferriera S."/>
            <person name="Fuerstenberg S.I."/>
            <person name="Gachon C.M."/>
            <person name="Gaulin E."/>
            <person name="Govers F."/>
            <person name="Grenville-Briggs L."/>
            <person name="Horner N."/>
            <person name="Hostetler J."/>
            <person name="Jiang R.H."/>
            <person name="Johnson J."/>
            <person name="Krajaejun T."/>
            <person name="Lin H."/>
            <person name="Meijer H.J."/>
            <person name="Moore B."/>
            <person name="Morris P."/>
            <person name="Phuntmart V."/>
            <person name="Puiu D."/>
            <person name="Shetty J."/>
            <person name="Stajich J.E."/>
            <person name="Tripathy S."/>
            <person name="Wawra S."/>
            <person name="van West P."/>
            <person name="Whitty B.R."/>
            <person name="Coutinho P.M."/>
            <person name="Henrissat B."/>
            <person name="Martin F."/>
            <person name="Thomas P.D."/>
            <person name="Tyler B.M."/>
            <person name="De Vries R.P."/>
            <person name="Kamoun S."/>
            <person name="Yandell M."/>
            <person name="Tisserat N."/>
            <person name="Buell C.R."/>
        </authorList>
    </citation>
    <scope>NUCLEOTIDE SEQUENCE</scope>
    <source>
        <strain evidence="12">DAOM:BR144</strain>
    </source>
</reference>
<keyword evidence="7" id="KW-0677">Repeat</keyword>
<reference evidence="12" key="2">
    <citation type="submission" date="2010-04" db="EMBL/GenBank/DDBJ databases">
        <authorList>
            <person name="Buell R."/>
            <person name="Hamilton J."/>
            <person name="Hostetler J."/>
        </authorList>
    </citation>
    <scope>NUCLEOTIDE SEQUENCE [LARGE SCALE GENOMIC DNA]</scope>
    <source>
        <strain evidence="12">DAOM:BR144</strain>
    </source>
</reference>
<dbReference type="FunFam" id="1.20.1280.290:FF:000007">
    <property type="entry name" value="Bidirectional sugar transporter SWEET7"/>
    <property type="match status" value="2"/>
</dbReference>
<feature type="transmembrane region" description="Helical" evidence="10">
    <location>
        <begin position="172"/>
        <end position="193"/>
    </location>
</feature>
<name>K3WEY3_GLOUD</name>
<dbReference type="InterPro" id="IPR004316">
    <property type="entry name" value="SWEET_rpt"/>
</dbReference>
<dbReference type="PANTHER" id="PTHR10791:SF30">
    <property type="entry name" value="SUGAR TRANSPORTER SWEET1"/>
    <property type="match status" value="1"/>
</dbReference>
<dbReference type="PANTHER" id="PTHR10791">
    <property type="entry name" value="RAG1-ACTIVATING PROTEIN 1"/>
    <property type="match status" value="1"/>
</dbReference>
<keyword evidence="12" id="KW-1185">Reference proteome</keyword>
<dbReference type="Pfam" id="PF03083">
    <property type="entry name" value="MtN3_slv"/>
    <property type="match status" value="2"/>
</dbReference>
<comment type="subcellular location">
    <subcellularLocation>
        <location evidence="1">Cell membrane</location>
        <topology evidence="1">Multi-pass membrane protein</topology>
    </subcellularLocation>
</comment>
<dbReference type="InParanoid" id="K3WEY3"/>
<reference evidence="11" key="3">
    <citation type="submission" date="2015-02" db="UniProtKB">
        <authorList>
            <consortium name="EnsemblProtists"/>
        </authorList>
    </citation>
    <scope>IDENTIFICATION</scope>
    <source>
        <strain evidence="11">DAOM BR144</strain>
    </source>
</reference>
<keyword evidence="4" id="KW-1003">Cell membrane</keyword>
<evidence type="ECO:0000256" key="9">
    <source>
        <dbReference type="ARBA" id="ARBA00023136"/>
    </source>
</evidence>
<dbReference type="EnsemblProtists" id="PYU1_T003524">
    <property type="protein sequence ID" value="PYU1_T003524"/>
    <property type="gene ID" value="PYU1_G003514"/>
</dbReference>
<dbReference type="InterPro" id="IPR047664">
    <property type="entry name" value="SWEET"/>
</dbReference>
<feature type="transmembrane region" description="Helical" evidence="10">
    <location>
        <begin position="45"/>
        <end position="69"/>
    </location>
</feature>
<evidence type="ECO:0000256" key="10">
    <source>
        <dbReference type="SAM" id="Phobius"/>
    </source>
</evidence>
<keyword evidence="8 10" id="KW-1133">Transmembrane helix</keyword>
<dbReference type="AlphaFoldDB" id="K3WEY3"/>
<evidence type="ECO:0000256" key="1">
    <source>
        <dbReference type="ARBA" id="ARBA00004651"/>
    </source>
</evidence>
<dbReference type="Proteomes" id="UP000019132">
    <property type="component" value="Unassembled WGS sequence"/>
</dbReference>
<protein>
    <recommendedName>
        <fullName evidence="13">Bidirectional sugar transporter SWEET</fullName>
    </recommendedName>
</protein>
<keyword evidence="3" id="KW-0813">Transport</keyword>
<evidence type="ECO:0000256" key="8">
    <source>
        <dbReference type="ARBA" id="ARBA00022989"/>
    </source>
</evidence>
<dbReference type="OMA" id="MINITME"/>
<dbReference type="eggNOG" id="KOG1623">
    <property type="taxonomic scope" value="Eukaryota"/>
</dbReference>
<dbReference type="EMBL" id="GL376638">
    <property type="status" value="NOT_ANNOTATED_CDS"/>
    <property type="molecule type" value="Genomic_DNA"/>
</dbReference>
<feature type="transmembrane region" description="Helical" evidence="10">
    <location>
        <begin position="113"/>
        <end position="134"/>
    </location>
</feature>
<evidence type="ECO:0000256" key="7">
    <source>
        <dbReference type="ARBA" id="ARBA00022737"/>
    </source>
</evidence>
<dbReference type="Gene3D" id="1.20.1280.290">
    <property type="match status" value="2"/>
</dbReference>
<dbReference type="VEuPathDB" id="FungiDB:PYU1_G003514"/>
<organism evidence="11 12">
    <name type="scientific">Globisporangium ultimum (strain ATCC 200006 / CBS 805.95 / DAOM BR144)</name>
    <name type="common">Pythium ultimum</name>
    <dbReference type="NCBI Taxonomy" id="431595"/>
    <lineage>
        <taxon>Eukaryota</taxon>
        <taxon>Sar</taxon>
        <taxon>Stramenopiles</taxon>
        <taxon>Oomycota</taxon>
        <taxon>Peronosporomycetes</taxon>
        <taxon>Pythiales</taxon>
        <taxon>Pythiaceae</taxon>
        <taxon>Globisporangium</taxon>
    </lineage>
</organism>
<keyword evidence="5" id="KW-0762">Sugar transport</keyword>
<evidence type="ECO:0000313" key="11">
    <source>
        <dbReference type="EnsemblProtists" id="PYU1_T003524"/>
    </source>
</evidence>
<keyword evidence="6 10" id="KW-0812">Transmembrane</keyword>
<evidence type="ECO:0008006" key="13">
    <source>
        <dbReference type="Google" id="ProtNLM"/>
    </source>
</evidence>
<proteinExistence type="inferred from homology"/>
<evidence type="ECO:0000256" key="3">
    <source>
        <dbReference type="ARBA" id="ARBA00022448"/>
    </source>
</evidence>
<feature type="transmembrane region" description="Helical" evidence="10">
    <location>
        <begin position="146"/>
        <end position="166"/>
    </location>
</feature>
<feature type="transmembrane region" description="Helical" evidence="10">
    <location>
        <begin position="81"/>
        <end position="101"/>
    </location>
</feature>
<evidence type="ECO:0000256" key="6">
    <source>
        <dbReference type="ARBA" id="ARBA00022692"/>
    </source>
</evidence>